<reference evidence="2" key="1">
    <citation type="journal article" date="2023" name="Insect Mol. Biol.">
        <title>Genome sequencing provides insights into the evolution of gene families encoding plant cell wall-degrading enzymes in longhorned beetles.</title>
        <authorList>
            <person name="Shin N.R."/>
            <person name="Okamura Y."/>
            <person name="Kirsch R."/>
            <person name="Pauchet Y."/>
        </authorList>
    </citation>
    <scope>NUCLEOTIDE SEQUENCE</scope>
    <source>
        <strain evidence="2">MMC_N1</strain>
    </source>
</reference>
<name>A0ABQ9IXE4_9CUCU</name>
<comment type="caution">
    <text evidence="2">The sequence shown here is derived from an EMBL/GenBank/DDBJ whole genome shotgun (WGS) entry which is preliminary data.</text>
</comment>
<evidence type="ECO:0000313" key="3">
    <source>
        <dbReference type="Proteomes" id="UP001162164"/>
    </source>
</evidence>
<sequence>MAQNVNPFYEQHSGVAKQNDDSKKTTNDSHAVTKKATQRTNDLNDDTGKEHFSISGGRKLI</sequence>
<keyword evidence="3" id="KW-1185">Reference proteome</keyword>
<feature type="compositionally biased region" description="Basic and acidic residues" evidence="1">
    <location>
        <begin position="18"/>
        <end position="27"/>
    </location>
</feature>
<protein>
    <submittedName>
        <fullName evidence="2">Uncharacterized protein</fullName>
    </submittedName>
</protein>
<feature type="region of interest" description="Disordered" evidence="1">
    <location>
        <begin position="1"/>
        <end position="61"/>
    </location>
</feature>
<organism evidence="2 3">
    <name type="scientific">Molorchus minor</name>
    <dbReference type="NCBI Taxonomy" id="1323400"/>
    <lineage>
        <taxon>Eukaryota</taxon>
        <taxon>Metazoa</taxon>
        <taxon>Ecdysozoa</taxon>
        <taxon>Arthropoda</taxon>
        <taxon>Hexapoda</taxon>
        <taxon>Insecta</taxon>
        <taxon>Pterygota</taxon>
        <taxon>Neoptera</taxon>
        <taxon>Endopterygota</taxon>
        <taxon>Coleoptera</taxon>
        <taxon>Polyphaga</taxon>
        <taxon>Cucujiformia</taxon>
        <taxon>Chrysomeloidea</taxon>
        <taxon>Cerambycidae</taxon>
        <taxon>Lamiinae</taxon>
        <taxon>Monochamini</taxon>
        <taxon>Molorchus</taxon>
    </lineage>
</organism>
<proteinExistence type="predicted"/>
<dbReference type="EMBL" id="JAPWTJ010002045">
    <property type="protein sequence ID" value="KAJ8968190.1"/>
    <property type="molecule type" value="Genomic_DNA"/>
</dbReference>
<evidence type="ECO:0000256" key="1">
    <source>
        <dbReference type="SAM" id="MobiDB-lite"/>
    </source>
</evidence>
<gene>
    <name evidence="2" type="ORF">NQ317_006792</name>
</gene>
<dbReference type="Proteomes" id="UP001162164">
    <property type="component" value="Unassembled WGS sequence"/>
</dbReference>
<evidence type="ECO:0000313" key="2">
    <source>
        <dbReference type="EMBL" id="KAJ8968190.1"/>
    </source>
</evidence>
<accession>A0ABQ9IXE4</accession>